<evidence type="ECO:0000256" key="3">
    <source>
        <dbReference type="ARBA" id="ARBA00022692"/>
    </source>
</evidence>
<feature type="transmembrane region" description="Helical" evidence="6">
    <location>
        <begin position="18"/>
        <end position="42"/>
    </location>
</feature>
<evidence type="ECO:0000256" key="2">
    <source>
        <dbReference type="ARBA" id="ARBA00022448"/>
    </source>
</evidence>
<keyword evidence="9" id="KW-1185">Reference proteome</keyword>
<name>A0ABQ0A7K3_9GAMM</name>
<evidence type="ECO:0000313" key="9">
    <source>
        <dbReference type="Proteomes" id="UP001465153"/>
    </source>
</evidence>
<dbReference type="PROSITE" id="PS50850">
    <property type="entry name" value="MFS"/>
    <property type="match status" value="1"/>
</dbReference>
<protein>
    <submittedName>
        <fullName evidence="8">MFS transporter</fullName>
    </submittedName>
</protein>
<keyword evidence="4 6" id="KW-1133">Transmembrane helix</keyword>
<feature type="transmembrane region" description="Helical" evidence="6">
    <location>
        <begin position="435"/>
        <end position="460"/>
    </location>
</feature>
<dbReference type="PRINTS" id="PR01036">
    <property type="entry name" value="TCRTETB"/>
</dbReference>
<dbReference type="PANTHER" id="PTHR42718">
    <property type="entry name" value="MAJOR FACILITATOR SUPERFAMILY MULTIDRUG TRANSPORTER MFSC"/>
    <property type="match status" value="1"/>
</dbReference>
<dbReference type="Gene3D" id="1.20.1720.10">
    <property type="entry name" value="Multidrug resistance protein D"/>
    <property type="match status" value="1"/>
</dbReference>
<accession>A0ABQ0A7K3</accession>
<dbReference type="InterPro" id="IPR020846">
    <property type="entry name" value="MFS_dom"/>
</dbReference>
<dbReference type="CDD" id="cd17321">
    <property type="entry name" value="MFS_MMR_MDR_like"/>
    <property type="match status" value="1"/>
</dbReference>
<feature type="transmembrane region" description="Helical" evidence="6">
    <location>
        <begin position="54"/>
        <end position="74"/>
    </location>
</feature>
<feature type="transmembrane region" description="Helical" evidence="6">
    <location>
        <begin position="143"/>
        <end position="162"/>
    </location>
</feature>
<dbReference type="EMBL" id="BAABWN010000004">
    <property type="protein sequence ID" value="GAA6167634.1"/>
    <property type="molecule type" value="Genomic_DNA"/>
</dbReference>
<feature type="transmembrane region" description="Helical" evidence="6">
    <location>
        <begin position="174"/>
        <end position="193"/>
    </location>
</feature>
<sequence length="466" mass="49972">MTPEQTQAYYQDNSKAQIYAMLVVSFGAFLGPVTLATVNVALPTIANALNADAVLIGWVPTIFLLGNIALMLPFSKLADNIGRKRVYLIGIITNTIGTLLAAMANDIYWLIACRFIQGVASAMIFGCSMAILTSVFPPNKRGLPLGVNAFALYCGLAVAPALGGWATEYLGWRSVFWIQVPALFCLMIAITRLKGEWKNPSVGKFDWLGSSIFAVWSVCLVVGLSGLPKLEYSALLLVGIACLVWFIKHQKTVTNPLVRLSLFTEHKGFTLSLIATVAMYAASYPISIIASMYLQYIQGMSPSQAGHIMLLQAVAMAPLAPIAGKLSDKFNARIIAAIGCVFALASFISFSQVHADSPAMVISLIMLGLGVGYGFFTTPNNNVAMHSIERKELGAAAALINLSRTTGNTIGMGIVTLLISHYIGSTPITENESPLLLQTIQTSLVFASIYCFIALCLSLAGKKGQY</sequence>
<feature type="transmembrane region" description="Helical" evidence="6">
    <location>
        <begin position="359"/>
        <end position="376"/>
    </location>
</feature>
<comment type="caution">
    <text evidence="8">The sequence shown here is derived from an EMBL/GenBank/DDBJ whole genome shotgun (WGS) entry which is preliminary data.</text>
</comment>
<feature type="transmembrane region" description="Helical" evidence="6">
    <location>
        <begin position="397"/>
        <end position="423"/>
    </location>
</feature>
<reference evidence="8 9" key="1">
    <citation type="submission" date="2024-04" db="EMBL/GenBank/DDBJ databases">
        <title>Draft genome sequence of Sessilibacter corallicola NBRC 116591.</title>
        <authorList>
            <person name="Miyakawa T."/>
            <person name="Kusuya Y."/>
            <person name="Miura T."/>
        </authorList>
    </citation>
    <scope>NUCLEOTIDE SEQUENCE [LARGE SCALE GENOMIC DNA]</scope>
    <source>
        <strain evidence="8 9">KU-00831-HH</strain>
    </source>
</reference>
<feature type="domain" description="Major facilitator superfamily (MFS) profile" evidence="7">
    <location>
        <begin position="20"/>
        <end position="465"/>
    </location>
</feature>
<evidence type="ECO:0000259" key="7">
    <source>
        <dbReference type="PROSITE" id="PS50850"/>
    </source>
</evidence>
<dbReference type="SUPFAM" id="SSF103473">
    <property type="entry name" value="MFS general substrate transporter"/>
    <property type="match status" value="1"/>
</dbReference>
<gene>
    <name evidence="8" type="ORF">NBRC116591_14440</name>
</gene>
<feature type="transmembrane region" description="Helical" evidence="6">
    <location>
        <begin position="305"/>
        <end position="322"/>
    </location>
</feature>
<proteinExistence type="predicted"/>
<organism evidence="8 9">
    <name type="scientific">Sessilibacter corallicola</name>
    <dbReference type="NCBI Taxonomy" id="2904075"/>
    <lineage>
        <taxon>Bacteria</taxon>
        <taxon>Pseudomonadati</taxon>
        <taxon>Pseudomonadota</taxon>
        <taxon>Gammaproteobacteria</taxon>
        <taxon>Cellvibrionales</taxon>
        <taxon>Cellvibrionaceae</taxon>
        <taxon>Sessilibacter</taxon>
    </lineage>
</organism>
<dbReference type="Gene3D" id="1.20.1250.20">
    <property type="entry name" value="MFS general substrate transporter like domains"/>
    <property type="match status" value="1"/>
</dbReference>
<keyword evidence="5 6" id="KW-0472">Membrane</keyword>
<evidence type="ECO:0000256" key="4">
    <source>
        <dbReference type="ARBA" id="ARBA00022989"/>
    </source>
</evidence>
<dbReference type="PANTHER" id="PTHR42718:SF9">
    <property type="entry name" value="MAJOR FACILITATOR SUPERFAMILY MULTIDRUG TRANSPORTER MFSC"/>
    <property type="match status" value="1"/>
</dbReference>
<evidence type="ECO:0000256" key="5">
    <source>
        <dbReference type="ARBA" id="ARBA00023136"/>
    </source>
</evidence>
<feature type="transmembrane region" description="Helical" evidence="6">
    <location>
        <begin position="268"/>
        <end position="293"/>
    </location>
</feature>
<dbReference type="Pfam" id="PF07690">
    <property type="entry name" value="MFS_1"/>
    <property type="match status" value="1"/>
</dbReference>
<feature type="transmembrane region" description="Helical" evidence="6">
    <location>
        <begin position="334"/>
        <end position="353"/>
    </location>
</feature>
<comment type="subcellular location">
    <subcellularLocation>
        <location evidence="1">Membrane</location>
        <topology evidence="1">Multi-pass membrane protein</topology>
    </subcellularLocation>
</comment>
<dbReference type="RefSeq" id="WP_353302238.1">
    <property type="nucleotide sequence ID" value="NZ_BAABWN010000004.1"/>
</dbReference>
<dbReference type="InterPro" id="IPR011701">
    <property type="entry name" value="MFS"/>
</dbReference>
<feature type="transmembrane region" description="Helical" evidence="6">
    <location>
        <begin position="230"/>
        <end position="247"/>
    </location>
</feature>
<evidence type="ECO:0000256" key="1">
    <source>
        <dbReference type="ARBA" id="ARBA00004141"/>
    </source>
</evidence>
<feature type="transmembrane region" description="Helical" evidence="6">
    <location>
        <begin position="205"/>
        <end position="224"/>
    </location>
</feature>
<evidence type="ECO:0000313" key="8">
    <source>
        <dbReference type="EMBL" id="GAA6167634.1"/>
    </source>
</evidence>
<dbReference type="InterPro" id="IPR036259">
    <property type="entry name" value="MFS_trans_sf"/>
</dbReference>
<feature type="transmembrane region" description="Helical" evidence="6">
    <location>
        <begin position="115"/>
        <end position="136"/>
    </location>
</feature>
<keyword evidence="2" id="KW-0813">Transport</keyword>
<evidence type="ECO:0000256" key="6">
    <source>
        <dbReference type="SAM" id="Phobius"/>
    </source>
</evidence>
<dbReference type="Proteomes" id="UP001465153">
    <property type="component" value="Unassembled WGS sequence"/>
</dbReference>
<feature type="transmembrane region" description="Helical" evidence="6">
    <location>
        <begin position="86"/>
        <end position="109"/>
    </location>
</feature>
<keyword evidence="3 6" id="KW-0812">Transmembrane</keyword>